<evidence type="ECO:0000256" key="1">
    <source>
        <dbReference type="SAM" id="SignalP"/>
    </source>
</evidence>
<name>A0A7H0G074_9GAMM</name>
<proteinExistence type="predicted"/>
<dbReference type="Proteomes" id="UP000516018">
    <property type="component" value="Chromosome"/>
</dbReference>
<evidence type="ECO:0000313" key="3">
    <source>
        <dbReference type="Proteomes" id="UP000516018"/>
    </source>
</evidence>
<organism evidence="2 3">
    <name type="scientific">Agrilutibacter terrestris</name>
    <dbReference type="NCBI Taxonomy" id="2865112"/>
    <lineage>
        <taxon>Bacteria</taxon>
        <taxon>Pseudomonadati</taxon>
        <taxon>Pseudomonadota</taxon>
        <taxon>Gammaproteobacteria</taxon>
        <taxon>Lysobacterales</taxon>
        <taxon>Lysobacteraceae</taxon>
        <taxon>Agrilutibacter</taxon>
    </lineage>
</organism>
<dbReference type="RefSeq" id="WP_187713126.1">
    <property type="nucleotide sequence ID" value="NZ_CP060820.1"/>
</dbReference>
<gene>
    <name evidence="2" type="ORF">H8B22_05645</name>
</gene>
<keyword evidence="3" id="KW-1185">Reference proteome</keyword>
<dbReference type="KEGG" id="lsx:H8B22_05645"/>
<sequence>MNSKTLLTAIGLAVATSAAPVAMAGQDSALNAQLQQLRLATAAFHSLDNAIAAGWTEQLTPCLSSPEGGMGYHQVNWNIFFDAEVDATTPELLVYAPTNTGGKRLVAVEYLVFANALGSNPVPELFGQTFHYNPAVDAWVLHVWLWQGNRNGLFADWNPSISCD</sequence>
<keyword evidence="1" id="KW-0732">Signal</keyword>
<dbReference type="AlphaFoldDB" id="A0A7H0G074"/>
<feature type="chain" id="PRO_5029004381" evidence="1">
    <location>
        <begin position="25"/>
        <end position="164"/>
    </location>
</feature>
<dbReference type="EMBL" id="CP060820">
    <property type="protein sequence ID" value="QNP41690.1"/>
    <property type="molecule type" value="Genomic_DNA"/>
</dbReference>
<accession>A0A7H0G074</accession>
<feature type="signal peptide" evidence="1">
    <location>
        <begin position="1"/>
        <end position="24"/>
    </location>
</feature>
<protein>
    <submittedName>
        <fullName evidence="2">Uncharacterized protein</fullName>
    </submittedName>
</protein>
<evidence type="ECO:0000313" key="2">
    <source>
        <dbReference type="EMBL" id="QNP41690.1"/>
    </source>
</evidence>
<reference evidence="2 3" key="1">
    <citation type="submission" date="2020-08" db="EMBL/GenBank/DDBJ databases">
        <title>Lysobacter sp. II4 sp. nov., isolated from soil.</title>
        <authorList>
            <person name="Woo C.Y."/>
            <person name="Kim J."/>
        </authorList>
    </citation>
    <scope>NUCLEOTIDE SEQUENCE [LARGE SCALE GENOMIC DNA]</scope>
    <source>
        <strain evidence="2 3">II4</strain>
    </source>
</reference>